<reference evidence="1 2" key="1">
    <citation type="submission" date="2014-06" db="EMBL/GenBank/DDBJ databases">
        <title>Whole Genome Sequences of Three Symbiotic Endozoicomonas Bacteria.</title>
        <authorList>
            <person name="Neave M.J."/>
            <person name="Apprill A."/>
            <person name="Voolstra C.R."/>
        </authorList>
    </citation>
    <scope>NUCLEOTIDE SEQUENCE [LARGE SCALE GENOMIC DNA]</scope>
    <source>
        <strain evidence="1 2">DSM 25634</strain>
    </source>
</reference>
<gene>
    <name evidence="1" type="ORF">GZ78_06275</name>
</gene>
<accession>A0A081NM48</accession>
<dbReference type="AlphaFoldDB" id="A0A081NM48"/>
<proteinExistence type="predicted"/>
<sequence length="132" mass="15165">MGHRWLLSAVKSNRAPTGYLDLNNCKLSKNISDLPADNRTYRISFNENFSYDPDDGSITTIMNILYQQTRNLGGTPVLMSRPATIILTSKPQRESITYQVVMTHNEKTMMQLYECPWDKAVFLWKPKGSLFN</sequence>
<protein>
    <submittedName>
        <fullName evidence="1">Uncharacterized protein</fullName>
    </submittedName>
</protein>
<keyword evidence="2" id="KW-1185">Reference proteome</keyword>
<dbReference type="Proteomes" id="UP000028073">
    <property type="component" value="Unassembled WGS sequence"/>
</dbReference>
<evidence type="ECO:0000313" key="2">
    <source>
        <dbReference type="Proteomes" id="UP000028073"/>
    </source>
</evidence>
<evidence type="ECO:0000313" key="1">
    <source>
        <dbReference type="EMBL" id="KEQ19521.1"/>
    </source>
</evidence>
<name>A0A081NM48_9GAMM</name>
<organism evidence="1 2">
    <name type="scientific">Endozoicomonas numazuensis</name>
    <dbReference type="NCBI Taxonomy" id="1137799"/>
    <lineage>
        <taxon>Bacteria</taxon>
        <taxon>Pseudomonadati</taxon>
        <taxon>Pseudomonadota</taxon>
        <taxon>Gammaproteobacteria</taxon>
        <taxon>Oceanospirillales</taxon>
        <taxon>Endozoicomonadaceae</taxon>
        <taxon>Endozoicomonas</taxon>
    </lineage>
</organism>
<comment type="caution">
    <text evidence="1">The sequence shown here is derived from an EMBL/GenBank/DDBJ whole genome shotgun (WGS) entry which is preliminary data.</text>
</comment>
<dbReference type="EMBL" id="JOKH01000001">
    <property type="protein sequence ID" value="KEQ19521.1"/>
    <property type="molecule type" value="Genomic_DNA"/>
</dbReference>